<evidence type="ECO:0000313" key="1">
    <source>
        <dbReference type="EMBL" id="KAK9222300.1"/>
    </source>
</evidence>
<protein>
    <submittedName>
        <fullName evidence="1">Uncharacterized protein</fullName>
    </submittedName>
</protein>
<organism evidence="1 2">
    <name type="scientific">Citrus x changshan-huyou</name>
    <dbReference type="NCBI Taxonomy" id="2935761"/>
    <lineage>
        <taxon>Eukaryota</taxon>
        <taxon>Viridiplantae</taxon>
        <taxon>Streptophyta</taxon>
        <taxon>Embryophyta</taxon>
        <taxon>Tracheophyta</taxon>
        <taxon>Spermatophyta</taxon>
        <taxon>Magnoliopsida</taxon>
        <taxon>eudicotyledons</taxon>
        <taxon>Gunneridae</taxon>
        <taxon>Pentapetalae</taxon>
        <taxon>rosids</taxon>
        <taxon>malvids</taxon>
        <taxon>Sapindales</taxon>
        <taxon>Rutaceae</taxon>
        <taxon>Aurantioideae</taxon>
        <taxon>Citrus</taxon>
    </lineage>
</organism>
<dbReference type="Proteomes" id="UP001428341">
    <property type="component" value="Unassembled WGS sequence"/>
</dbReference>
<name>A0AAP0MS70_9ROSI</name>
<gene>
    <name evidence="1" type="ORF">WN944_010735</name>
</gene>
<dbReference type="AlphaFoldDB" id="A0AAP0MS70"/>
<sequence length="80" mass="8776">MAVLKSGEAVHEVKASDGMTCITEESEVAKAKFLTIFAPDRLAAAVSQLTDEQRVAACQMGFGSLLQLWQAKEETLWQFN</sequence>
<reference evidence="1 2" key="1">
    <citation type="submission" date="2024-05" db="EMBL/GenBank/DDBJ databases">
        <title>Haplotype-resolved chromosome-level genome assembly of Huyou (Citrus changshanensis).</title>
        <authorList>
            <person name="Miao C."/>
            <person name="Chen W."/>
            <person name="Wu Y."/>
            <person name="Wang L."/>
            <person name="Zhao S."/>
            <person name="Grierson D."/>
            <person name="Xu C."/>
            <person name="Chen K."/>
        </authorList>
    </citation>
    <scope>NUCLEOTIDE SEQUENCE [LARGE SCALE GENOMIC DNA]</scope>
    <source>
        <strain evidence="1">01-14</strain>
        <tissue evidence="1">Leaf</tissue>
    </source>
</reference>
<dbReference type="EMBL" id="JBCGBO010000002">
    <property type="protein sequence ID" value="KAK9222300.1"/>
    <property type="molecule type" value="Genomic_DNA"/>
</dbReference>
<accession>A0AAP0MS70</accession>
<comment type="caution">
    <text evidence="1">The sequence shown here is derived from an EMBL/GenBank/DDBJ whole genome shotgun (WGS) entry which is preliminary data.</text>
</comment>
<proteinExistence type="predicted"/>
<keyword evidence="2" id="KW-1185">Reference proteome</keyword>
<evidence type="ECO:0000313" key="2">
    <source>
        <dbReference type="Proteomes" id="UP001428341"/>
    </source>
</evidence>